<feature type="region of interest" description="Disordered" evidence="1">
    <location>
        <begin position="575"/>
        <end position="594"/>
    </location>
</feature>
<proteinExistence type="predicted"/>
<sequence length="805" mass="86956">MGGCKKKKLFEKKISNLKRPRNPLQIQKVCLEILRFQPESNGSWYILLIVNVAVCVTCVGIIIISIVIYDACKQSKKLEKESTSKELSRRSTDKIRGLQQNRSPYSKTHGQLKTVEVKPLFKKSTNPAVNEGVARHDSKSSRSNLPLKAQRRSTAKETSPLWRKARQLPSKKYNASQTETLAPSNTSEVNEITLSGYTTEFESSPTRTQSKSHGSQSVTREGGKPRHSDTQKRSARRTPREQGRSTTALPSDSVRTVSGSNLLLSKSLTDPGSTPRKTQLSPKKTDESLIKELSPSVYANGIQESDARSSVSDISASRKKSTSKDRQVEKTLRNATNMHESPTQQTSKKVKPEKLSKSQKSCDGNDQSKDISSSTQPTHPGQPTSHSHTQQQNYSSSVPPPPPIPDFHTQSQEAKQPGLESNSKRPLDFNQSIKAGVKLKPVTEPEPDTYFGSPPDFLKSIQAGVKLKPATEPGPETISDGPPDFLKSIQAGVKLKPATEPGPGTISDGPPDFLKSIQAGVKLKPGPETISDSPPDFLKSIQAGVKLKPATEPGPETISDGPPDFLKSIQTGVKLKPATEPGPETISDGPPDFLKSIQAGVKLKPATEPGPGTISDSPPNFLKSIQTGVKLKSATEPGPGTISDGPPDFLKSIQAGVKLKPATEPGPETISDGPPDFLKSIQAGVKLKSVTEPGPETISDSPPNFLKSIQAGVNLKPVVVSESTSKGGSDIFQSIKAGRTLKPVADRSLRSKPMDHGDLLSQAVLKPNLKSVKDRKIQQPSVQEETFSDIIKGFKFRKTSNKVSN</sequence>
<dbReference type="KEGG" id="lgi:LOTGIDRAFT_172581"/>
<feature type="region of interest" description="Disordered" evidence="1">
    <location>
        <begin position="80"/>
        <end position="110"/>
    </location>
</feature>
<feature type="region of interest" description="Disordered" evidence="1">
    <location>
        <begin position="548"/>
        <end position="568"/>
    </location>
</feature>
<feature type="domain" description="WH2" evidence="3">
    <location>
        <begin position="481"/>
        <end position="498"/>
    </location>
</feature>
<dbReference type="CTD" id="20242132"/>
<evidence type="ECO:0000313" key="4">
    <source>
        <dbReference type="EMBL" id="ESP01633.1"/>
    </source>
</evidence>
<evidence type="ECO:0000259" key="3">
    <source>
        <dbReference type="SMART" id="SM00246"/>
    </source>
</evidence>
<organism evidence="4 5">
    <name type="scientific">Lottia gigantea</name>
    <name type="common">Giant owl limpet</name>
    <dbReference type="NCBI Taxonomy" id="225164"/>
    <lineage>
        <taxon>Eukaryota</taxon>
        <taxon>Metazoa</taxon>
        <taxon>Spiralia</taxon>
        <taxon>Lophotrochozoa</taxon>
        <taxon>Mollusca</taxon>
        <taxon>Gastropoda</taxon>
        <taxon>Patellogastropoda</taxon>
        <taxon>Lottioidea</taxon>
        <taxon>Lottiidae</taxon>
        <taxon>Lottia</taxon>
    </lineage>
</organism>
<feature type="domain" description="WH2" evidence="3">
    <location>
        <begin position="645"/>
        <end position="662"/>
    </location>
</feature>
<keyword evidence="2" id="KW-1133">Transmembrane helix</keyword>
<feature type="domain" description="WH2" evidence="3">
    <location>
        <begin position="509"/>
        <end position="526"/>
    </location>
</feature>
<feature type="compositionally biased region" description="Basic and acidic residues" evidence="1">
    <location>
        <begin position="80"/>
        <end position="96"/>
    </location>
</feature>
<feature type="domain" description="WH2" evidence="3">
    <location>
        <begin position="561"/>
        <end position="578"/>
    </location>
</feature>
<reference evidence="4 5" key="1">
    <citation type="journal article" date="2013" name="Nature">
        <title>Insights into bilaterian evolution from three spiralian genomes.</title>
        <authorList>
            <person name="Simakov O."/>
            <person name="Marletaz F."/>
            <person name="Cho S.J."/>
            <person name="Edsinger-Gonzales E."/>
            <person name="Havlak P."/>
            <person name="Hellsten U."/>
            <person name="Kuo D.H."/>
            <person name="Larsson T."/>
            <person name="Lv J."/>
            <person name="Arendt D."/>
            <person name="Savage R."/>
            <person name="Osoegawa K."/>
            <person name="de Jong P."/>
            <person name="Grimwood J."/>
            <person name="Chapman J.A."/>
            <person name="Shapiro H."/>
            <person name="Aerts A."/>
            <person name="Otillar R.P."/>
            <person name="Terry A.Y."/>
            <person name="Boore J.L."/>
            <person name="Grigoriev I.V."/>
            <person name="Lindberg D.R."/>
            <person name="Seaver E.C."/>
            <person name="Weisblat D.A."/>
            <person name="Putnam N.H."/>
            <person name="Rokhsar D.S."/>
        </authorList>
    </citation>
    <scope>NUCLEOTIDE SEQUENCE [LARGE SCALE GENOMIC DNA]</scope>
</reference>
<evidence type="ECO:0000256" key="1">
    <source>
        <dbReference type="SAM" id="MobiDB-lite"/>
    </source>
</evidence>
<protein>
    <recommendedName>
        <fullName evidence="3">WH2 domain-containing protein</fullName>
    </recommendedName>
</protein>
<feature type="compositionally biased region" description="Polar residues" evidence="1">
    <location>
        <begin position="358"/>
        <end position="397"/>
    </location>
</feature>
<evidence type="ECO:0000313" key="5">
    <source>
        <dbReference type="Proteomes" id="UP000030746"/>
    </source>
</evidence>
<dbReference type="AlphaFoldDB" id="V4AW29"/>
<feature type="region of interest" description="Disordered" evidence="1">
    <location>
        <begin position="126"/>
        <end position="457"/>
    </location>
</feature>
<feature type="domain" description="WH2" evidence="3">
    <location>
        <begin position="727"/>
        <end position="744"/>
    </location>
</feature>
<dbReference type="OMA" id="ANYNACT"/>
<feature type="domain" description="WH2" evidence="3">
    <location>
        <begin position="589"/>
        <end position="606"/>
    </location>
</feature>
<keyword evidence="2" id="KW-0472">Membrane</keyword>
<dbReference type="RefSeq" id="XP_009047717.1">
    <property type="nucleotide sequence ID" value="XM_009049469.1"/>
</dbReference>
<feature type="compositionally biased region" description="Polar residues" evidence="1">
    <location>
        <begin position="244"/>
        <end position="282"/>
    </location>
</feature>
<accession>V4AW29</accession>
<dbReference type="InterPro" id="IPR003124">
    <property type="entry name" value="WH2_dom"/>
</dbReference>
<feature type="compositionally biased region" description="Polar residues" evidence="1">
    <location>
        <begin position="333"/>
        <end position="347"/>
    </location>
</feature>
<dbReference type="SMART" id="SM00246">
    <property type="entry name" value="WH2"/>
    <property type="match status" value="12"/>
</dbReference>
<feature type="domain" description="WH2" evidence="3">
    <location>
        <begin position="617"/>
        <end position="634"/>
    </location>
</feature>
<feature type="region of interest" description="Disordered" evidence="1">
    <location>
        <begin position="603"/>
        <end position="622"/>
    </location>
</feature>
<feature type="compositionally biased region" description="Basic and acidic residues" evidence="1">
    <location>
        <begin position="322"/>
        <end position="332"/>
    </location>
</feature>
<feature type="compositionally biased region" description="Basic and acidic residues" evidence="1">
    <location>
        <begin position="221"/>
        <end position="243"/>
    </location>
</feature>
<feature type="transmembrane region" description="Helical" evidence="2">
    <location>
        <begin position="44"/>
        <end position="69"/>
    </location>
</feature>
<dbReference type="EMBL" id="KB200454">
    <property type="protein sequence ID" value="ESP01633.1"/>
    <property type="molecule type" value="Genomic_DNA"/>
</dbReference>
<dbReference type="Proteomes" id="UP000030746">
    <property type="component" value="Unassembled WGS sequence"/>
</dbReference>
<feature type="domain" description="WH2" evidence="3">
    <location>
        <begin position="533"/>
        <end position="550"/>
    </location>
</feature>
<feature type="compositionally biased region" description="Polar residues" evidence="1">
    <location>
        <begin position="173"/>
        <end position="219"/>
    </location>
</feature>
<feature type="domain" description="WH2" evidence="3">
    <location>
        <begin position="453"/>
        <end position="470"/>
    </location>
</feature>
<keyword evidence="2" id="KW-0812">Transmembrane</keyword>
<feature type="compositionally biased region" description="Polar residues" evidence="1">
    <location>
        <begin position="98"/>
        <end position="110"/>
    </location>
</feature>
<keyword evidence="5" id="KW-1185">Reference proteome</keyword>
<dbReference type="HOGENOM" id="CLU_349945_0_0_1"/>
<feature type="domain" description="WH2" evidence="3">
    <location>
        <begin position="673"/>
        <end position="690"/>
    </location>
</feature>
<dbReference type="GeneID" id="20242132"/>
<feature type="domain" description="WH2" evidence="3">
    <location>
        <begin position="701"/>
        <end position="718"/>
    </location>
</feature>
<dbReference type="GO" id="GO:0003779">
    <property type="term" value="F:actin binding"/>
    <property type="evidence" value="ECO:0007669"/>
    <property type="project" value="InterPro"/>
</dbReference>
<feature type="region of interest" description="Disordered" evidence="1">
    <location>
        <begin position="495"/>
        <end position="514"/>
    </location>
</feature>
<feature type="domain" description="WH2" evidence="3">
    <location>
        <begin position="431"/>
        <end position="442"/>
    </location>
</feature>
<gene>
    <name evidence="4" type="ORF">LOTGIDRAFT_172581</name>
</gene>
<evidence type="ECO:0000256" key="2">
    <source>
        <dbReference type="SAM" id="Phobius"/>
    </source>
</evidence>
<name>V4AW29_LOTGI</name>